<dbReference type="InterPro" id="IPR004630">
    <property type="entry name" value="UPF0324_YeiH-like"/>
</dbReference>
<dbReference type="Pfam" id="PF03601">
    <property type="entry name" value="Cons_hypoth698"/>
    <property type="match status" value="1"/>
</dbReference>
<feature type="transmembrane region" description="Helical" evidence="7">
    <location>
        <begin position="86"/>
        <end position="104"/>
    </location>
</feature>
<sequence length="357" mass="38465">MSQAQTKQYNDLSGFISNTRNLLPGLALIAIIVLLSTMLVDMGIGQRYGLSPLIYSIVLGMIVGNTFFNKTVHLTLEGVSFAKSKLLRLGIILYGFHLTIAQVWSLGLQAIFIDACMLISTFVLTYCFGTKILKMDKDTCILTGAGCSICGAAAIMATASVSKAKTAAISQAVTVIVLFGTLAIFIYPILFPMVTNYISASAFGVYVGSSVHEVAQVVAIGKVLGEDVADTAILAKMVRVIMLAPFLFAISFIFYNKKNRNTSVKQQNSPSKRFLLPWFAIWFLGMIVLNSILPLPQSLVDSILFVDNILLMMAMAALGLSTQLGTFKAAGPRSFILGLVVFAWLIGAGIALQLLFA</sequence>
<evidence type="ECO:0000256" key="7">
    <source>
        <dbReference type="SAM" id="Phobius"/>
    </source>
</evidence>
<dbReference type="OrthoDB" id="9805703at2"/>
<dbReference type="InterPro" id="IPR018383">
    <property type="entry name" value="UPF0324_pro"/>
</dbReference>
<keyword evidence="5 7" id="KW-1133">Transmembrane helix</keyword>
<feature type="transmembrane region" description="Helical" evidence="7">
    <location>
        <begin position="52"/>
        <end position="74"/>
    </location>
</feature>
<dbReference type="NCBIfam" id="TIGR00698">
    <property type="entry name" value="YeiH family putative sulfate export transporter"/>
    <property type="match status" value="1"/>
</dbReference>
<comment type="similarity">
    <text evidence="2">Belongs to the UPF0324 family.</text>
</comment>
<evidence type="ECO:0000256" key="6">
    <source>
        <dbReference type="ARBA" id="ARBA00023136"/>
    </source>
</evidence>
<evidence type="ECO:0000256" key="5">
    <source>
        <dbReference type="ARBA" id="ARBA00022989"/>
    </source>
</evidence>
<feature type="transmembrane region" description="Helical" evidence="7">
    <location>
        <begin position="203"/>
        <end position="225"/>
    </location>
</feature>
<dbReference type="EMBL" id="CP065725">
    <property type="protein sequence ID" value="QPT39797.1"/>
    <property type="molecule type" value="Genomic_DNA"/>
</dbReference>
<feature type="transmembrane region" description="Helical" evidence="7">
    <location>
        <begin position="21"/>
        <end position="40"/>
    </location>
</feature>
<keyword evidence="3" id="KW-1003">Cell membrane</keyword>
<dbReference type="PANTHER" id="PTHR30106:SF2">
    <property type="entry name" value="UPF0324 INNER MEMBRANE PROTEIN YEIH"/>
    <property type="match status" value="1"/>
</dbReference>
<evidence type="ECO:0000313" key="10">
    <source>
        <dbReference type="Proteomes" id="UP000254603"/>
    </source>
</evidence>
<feature type="transmembrane region" description="Helical" evidence="7">
    <location>
        <begin position="275"/>
        <end position="296"/>
    </location>
</feature>
<dbReference type="STRING" id="1122619.GCA_000373745_01490"/>
<name>A0A378XH68_9BURK</name>
<evidence type="ECO:0000256" key="3">
    <source>
        <dbReference type="ARBA" id="ARBA00022475"/>
    </source>
</evidence>
<gene>
    <name evidence="9" type="primary">yeiH</name>
    <name evidence="8" type="ORF">I6G29_11845</name>
    <name evidence="9" type="ORF">NCTC11997_02438</name>
</gene>
<evidence type="ECO:0000313" key="8">
    <source>
        <dbReference type="EMBL" id="QPT39797.1"/>
    </source>
</evidence>
<evidence type="ECO:0000256" key="4">
    <source>
        <dbReference type="ARBA" id="ARBA00022692"/>
    </source>
</evidence>
<dbReference type="Proteomes" id="UP000254603">
    <property type="component" value="Unassembled WGS sequence"/>
</dbReference>
<dbReference type="PANTHER" id="PTHR30106">
    <property type="entry name" value="INNER MEMBRANE PROTEIN YEIH-RELATED"/>
    <property type="match status" value="1"/>
</dbReference>
<evidence type="ECO:0000313" key="11">
    <source>
        <dbReference type="Proteomes" id="UP000594903"/>
    </source>
</evidence>
<dbReference type="GO" id="GO:0005886">
    <property type="term" value="C:plasma membrane"/>
    <property type="evidence" value="ECO:0007669"/>
    <property type="project" value="UniProtKB-SubCell"/>
</dbReference>
<reference evidence="9 10" key="1">
    <citation type="submission" date="2018-06" db="EMBL/GenBank/DDBJ databases">
        <authorList>
            <consortium name="Pathogen Informatics"/>
            <person name="Doyle S."/>
        </authorList>
    </citation>
    <scope>NUCLEOTIDE SEQUENCE [LARGE SCALE GENOMIC DNA]</scope>
    <source>
        <strain evidence="9 10">NCTC11997</strain>
    </source>
</reference>
<dbReference type="RefSeq" id="WP_018574676.1">
    <property type="nucleotide sequence ID" value="NZ_CP065725.1"/>
</dbReference>
<organism evidence="9 10">
    <name type="scientific">Oligella ureolytica</name>
    <dbReference type="NCBI Taxonomy" id="90244"/>
    <lineage>
        <taxon>Bacteria</taxon>
        <taxon>Pseudomonadati</taxon>
        <taxon>Pseudomonadota</taxon>
        <taxon>Betaproteobacteria</taxon>
        <taxon>Burkholderiales</taxon>
        <taxon>Alcaligenaceae</taxon>
        <taxon>Oligella</taxon>
    </lineage>
</organism>
<feature type="transmembrane region" description="Helical" evidence="7">
    <location>
        <begin position="237"/>
        <end position="255"/>
    </location>
</feature>
<keyword evidence="6 7" id="KW-0472">Membrane</keyword>
<dbReference type="AlphaFoldDB" id="A0A378XH68"/>
<evidence type="ECO:0000256" key="1">
    <source>
        <dbReference type="ARBA" id="ARBA00004651"/>
    </source>
</evidence>
<dbReference type="EMBL" id="UGSB01000001">
    <property type="protein sequence ID" value="SUA57582.1"/>
    <property type="molecule type" value="Genomic_DNA"/>
</dbReference>
<comment type="subcellular location">
    <subcellularLocation>
        <location evidence="1">Cell membrane</location>
        <topology evidence="1">Multi-pass membrane protein</topology>
    </subcellularLocation>
</comment>
<keyword evidence="11" id="KW-1185">Reference proteome</keyword>
<reference evidence="8 11" key="2">
    <citation type="submission" date="2020-12" db="EMBL/GenBank/DDBJ databases">
        <title>FDA dAtabase for Regulatory Grade micrObial Sequences (FDA-ARGOS): Supporting development and validation of Infectious Disease Dx tests.</title>
        <authorList>
            <person name="Sproer C."/>
            <person name="Gronow S."/>
            <person name="Severitt S."/>
            <person name="Schroder I."/>
            <person name="Tallon L."/>
            <person name="Sadzewicz L."/>
            <person name="Zhao X."/>
            <person name="Boylan J."/>
            <person name="Ott S."/>
            <person name="Bowen H."/>
            <person name="Vavikolanu K."/>
            <person name="Mehta A."/>
            <person name="Aluvathingal J."/>
            <person name="Nadendla S."/>
            <person name="Lowell S."/>
            <person name="Myers T."/>
            <person name="Yan Y."/>
            <person name="Sichtig H."/>
        </authorList>
    </citation>
    <scope>NUCLEOTIDE SEQUENCE [LARGE SCALE GENOMIC DNA]</scope>
    <source>
        <strain evidence="8 11">FDAARGOS_872</strain>
    </source>
</reference>
<feature type="transmembrane region" description="Helical" evidence="7">
    <location>
        <begin position="168"/>
        <end position="191"/>
    </location>
</feature>
<dbReference type="Proteomes" id="UP000594903">
    <property type="component" value="Chromosome"/>
</dbReference>
<feature type="transmembrane region" description="Helical" evidence="7">
    <location>
        <begin position="334"/>
        <end position="356"/>
    </location>
</feature>
<evidence type="ECO:0000313" key="9">
    <source>
        <dbReference type="EMBL" id="SUA57582.1"/>
    </source>
</evidence>
<keyword evidence="4 7" id="KW-0812">Transmembrane</keyword>
<feature type="transmembrane region" description="Helical" evidence="7">
    <location>
        <begin position="110"/>
        <end position="128"/>
    </location>
</feature>
<proteinExistence type="inferred from homology"/>
<protein>
    <submittedName>
        <fullName evidence="8">YeiH family putative sulfate export transporter</fullName>
    </submittedName>
</protein>
<evidence type="ECO:0000256" key="2">
    <source>
        <dbReference type="ARBA" id="ARBA00007977"/>
    </source>
</evidence>
<feature type="transmembrane region" description="Helical" evidence="7">
    <location>
        <begin position="302"/>
        <end position="322"/>
    </location>
</feature>
<feature type="transmembrane region" description="Helical" evidence="7">
    <location>
        <begin position="140"/>
        <end position="162"/>
    </location>
</feature>
<accession>A0A378XH68</accession>